<dbReference type="OrthoDB" id="9800454at2"/>
<accession>A0A4P9K4U4</accession>
<dbReference type="RefSeq" id="WP_138564656.1">
    <property type="nucleotide sequence ID" value="NZ_CP040602.1"/>
</dbReference>
<keyword evidence="2" id="KW-0808">Transferase</keyword>
<dbReference type="Pfam" id="PF13649">
    <property type="entry name" value="Methyltransf_25"/>
    <property type="match status" value="1"/>
</dbReference>
<dbReference type="EMBL" id="CP040602">
    <property type="protein sequence ID" value="QCU89979.1"/>
    <property type="molecule type" value="Genomic_DNA"/>
</dbReference>
<keyword evidence="2" id="KW-0489">Methyltransferase</keyword>
<protein>
    <submittedName>
        <fullName evidence="2">Class I SAM-dependent methyltransferase</fullName>
    </submittedName>
</protein>
<gene>
    <name evidence="2" type="ORF">FE785_04690</name>
</gene>
<dbReference type="GO" id="GO:0008168">
    <property type="term" value="F:methyltransferase activity"/>
    <property type="evidence" value="ECO:0007669"/>
    <property type="project" value="UniProtKB-KW"/>
</dbReference>
<dbReference type="CDD" id="cd02440">
    <property type="entry name" value="AdoMet_MTases"/>
    <property type="match status" value="1"/>
</dbReference>
<name>A0A4P9K4U4_9GAMM</name>
<feature type="domain" description="Methyltransferase" evidence="1">
    <location>
        <begin position="64"/>
        <end position="137"/>
    </location>
</feature>
<keyword evidence="3" id="KW-1185">Reference proteome</keyword>
<sequence>MRESQSSTLLSDKQRQRIQLRHKHSIERFGYSAQALLWSSKEVQFKRFEVLSQVLAEGGDTVSVLDVGCGFADLYDYLLAQGFAIDYQGIDLSADMVQSAKFQHKTIKVEQGDLFDFNPAEQSYDYILLSGALNEVVESTTEQETESSGEYAKAVIKRMYQSCRKAVAFNLLDARHEWIRSRVDLQSFKPEEIVEYCRIFADKVTWQDDYLDNDFTVFLYKD</sequence>
<organism evidence="2 3">
    <name type="scientific">Thiomicrorhabdus sediminis</name>
    <dbReference type="NCBI Taxonomy" id="2580412"/>
    <lineage>
        <taxon>Bacteria</taxon>
        <taxon>Pseudomonadati</taxon>
        <taxon>Pseudomonadota</taxon>
        <taxon>Gammaproteobacteria</taxon>
        <taxon>Thiotrichales</taxon>
        <taxon>Piscirickettsiaceae</taxon>
        <taxon>Thiomicrorhabdus</taxon>
    </lineage>
</organism>
<dbReference type="InterPro" id="IPR041698">
    <property type="entry name" value="Methyltransf_25"/>
</dbReference>
<dbReference type="InterPro" id="IPR029063">
    <property type="entry name" value="SAM-dependent_MTases_sf"/>
</dbReference>
<dbReference type="Gene3D" id="3.40.50.150">
    <property type="entry name" value="Vaccinia Virus protein VP39"/>
    <property type="match status" value="1"/>
</dbReference>
<proteinExistence type="predicted"/>
<reference evidence="2 3" key="1">
    <citation type="submission" date="2019-05" db="EMBL/GenBank/DDBJ databases">
        <title>Thiomicrorhabdus sediminis sp. nov, a novel sulfur-oxidizing bacterium isolated from coastal sediment.</title>
        <authorList>
            <person name="Liu X."/>
        </authorList>
    </citation>
    <scope>NUCLEOTIDE SEQUENCE [LARGE SCALE GENOMIC DNA]</scope>
    <source>
        <strain evidence="2 3">G1</strain>
    </source>
</reference>
<evidence type="ECO:0000313" key="2">
    <source>
        <dbReference type="EMBL" id="QCU89979.1"/>
    </source>
</evidence>
<dbReference type="Proteomes" id="UP000304864">
    <property type="component" value="Chromosome"/>
</dbReference>
<dbReference type="KEGG" id="thig:FE785_04690"/>
<evidence type="ECO:0000313" key="3">
    <source>
        <dbReference type="Proteomes" id="UP000304864"/>
    </source>
</evidence>
<evidence type="ECO:0000259" key="1">
    <source>
        <dbReference type="Pfam" id="PF13649"/>
    </source>
</evidence>
<dbReference type="GO" id="GO:0032259">
    <property type="term" value="P:methylation"/>
    <property type="evidence" value="ECO:0007669"/>
    <property type="project" value="UniProtKB-KW"/>
</dbReference>
<dbReference type="SUPFAM" id="SSF53335">
    <property type="entry name" value="S-adenosyl-L-methionine-dependent methyltransferases"/>
    <property type="match status" value="1"/>
</dbReference>
<dbReference type="AlphaFoldDB" id="A0A4P9K4U4"/>